<dbReference type="InParanoid" id="D3AYH1"/>
<dbReference type="CDD" id="cd00121">
    <property type="entry name" value="MATH"/>
    <property type="match status" value="1"/>
</dbReference>
<accession>D3AYH1</accession>
<dbReference type="InterPro" id="IPR008974">
    <property type="entry name" value="TRAF-like"/>
</dbReference>
<dbReference type="AlphaFoldDB" id="D3AYH1"/>
<evidence type="ECO:0000259" key="1">
    <source>
        <dbReference type="PROSITE" id="PS50144"/>
    </source>
</evidence>
<dbReference type="Proteomes" id="UP000001396">
    <property type="component" value="Unassembled WGS sequence"/>
</dbReference>
<organism evidence="2 3">
    <name type="scientific">Heterostelium pallidum (strain ATCC 26659 / Pp 5 / PN500)</name>
    <name type="common">Cellular slime mold</name>
    <name type="synonym">Polysphondylium pallidum</name>
    <dbReference type="NCBI Taxonomy" id="670386"/>
    <lineage>
        <taxon>Eukaryota</taxon>
        <taxon>Amoebozoa</taxon>
        <taxon>Evosea</taxon>
        <taxon>Eumycetozoa</taxon>
        <taxon>Dictyostelia</taxon>
        <taxon>Acytosteliales</taxon>
        <taxon>Acytosteliaceae</taxon>
        <taxon>Heterostelium</taxon>
    </lineage>
</organism>
<dbReference type="SUPFAM" id="SSF49599">
    <property type="entry name" value="TRAF domain-like"/>
    <property type="match status" value="1"/>
</dbReference>
<dbReference type="GeneID" id="31356761"/>
<evidence type="ECO:0000313" key="3">
    <source>
        <dbReference type="Proteomes" id="UP000001396"/>
    </source>
</evidence>
<keyword evidence="3" id="KW-1185">Reference proteome</keyword>
<dbReference type="PROSITE" id="PS50144">
    <property type="entry name" value="MATH"/>
    <property type="match status" value="1"/>
</dbReference>
<comment type="caution">
    <text evidence="2">The sequence shown here is derived from an EMBL/GenBank/DDBJ whole genome shotgun (WGS) entry which is preliminary data.</text>
</comment>
<dbReference type="InterPro" id="IPR002083">
    <property type="entry name" value="MATH/TRAF_dom"/>
</dbReference>
<name>D3AYH1_HETP5</name>
<gene>
    <name evidence="2" type="ORF">PPL_01231</name>
</gene>
<proteinExistence type="predicted"/>
<feature type="domain" description="MATH" evidence="1">
    <location>
        <begin position="291"/>
        <end position="413"/>
    </location>
</feature>
<dbReference type="Gene3D" id="2.60.210.10">
    <property type="entry name" value="Apoptosis, Tumor Necrosis Factor Receptor Associated Protein 2, Chain A"/>
    <property type="match status" value="1"/>
</dbReference>
<dbReference type="RefSeq" id="XP_020438104.1">
    <property type="nucleotide sequence ID" value="XM_020572246.1"/>
</dbReference>
<sequence>MDSKILGDFDTKMEFKVEEIIRDYSGLCLDCLESGGKECTIHSLEEALDIHSGHRTFSERTLKDHLKKDKYFEDKQKELFRKLMETVEATKKNQERIIAITKKYNYFHERLSAEEYKLRKPLEEEVNKSLETTKSIYSQIIYNWRMNNWMDDIEIIAPGRDESINENSRMSESLSSIIGDNEGIDLNLHQYGIGQNGSIQLTDSTVYLSKTINNNSHINNNNFKNNNLDDISTGPIINFKTKEITPTYNESKPINFSLISEFRSHYVKCQSEKYESPNSFPELNLKKEFHKVIESIMYSKFSFKMSLPKEKYTKSESFNFNDNTWFLVMGIHKSPDKIEWLSLFLHLSEFKEPIKVAWKFKIIDVEQSSEKHFMELNGNVPSRLDGYGFTRFIQMSKLEPFRKENEVLVTIQFI</sequence>
<evidence type="ECO:0000313" key="2">
    <source>
        <dbReference type="EMBL" id="EFA85998.1"/>
    </source>
</evidence>
<reference evidence="2 3" key="1">
    <citation type="journal article" date="2011" name="Genome Res.">
        <title>Phylogeny-wide analysis of social amoeba genomes highlights ancient origins for complex intercellular communication.</title>
        <authorList>
            <person name="Heidel A.J."/>
            <person name="Lawal H.M."/>
            <person name="Felder M."/>
            <person name="Schilde C."/>
            <person name="Helps N.R."/>
            <person name="Tunggal B."/>
            <person name="Rivero F."/>
            <person name="John U."/>
            <person name="Schleicher M."/>
            <person name="Eichinger L."/>
            <person name="Platzer M."/>
            <person name="Noegel A.A."/>
            <person name="Schaap P."/>
            <person name="Gloeckner G."/>
        </authorList>
    </citation>
    <scope>NUCLEOTIDE SEQUENCE [LARGE SCALE GENOMIC DNA]</scope>
    <source>
        <strain evidence="3">ATCC 26659 / Pp 5 / PN500</strain>
    </source>
</reference>
<dbReference type="EMBL" id="ADBJ01000004">
    <property type="protein sequence ID" value="EFA85998.1"/>
    <property type="molecule type" value="Genomic_DNA"/>
</dbReference>
<dbReference type="Pfam" id="PF22486">
    <property type="entry name" value="MATH_2"/>
    <property type="match status" value="1"/>
</dbReference>
<protein>
    <recommendedName>
        <fullName evidence="1">MATH domain-containing protein</fullName>
    </recommendedName>
</protein>